<feature type="compositionally biased region" description="Basic residues" evidence="1">
    <location>
        <begin position="148"/>
        <end position="157"/>
    </location>
</feature>
<accession>A0A9P5C9Z7</accession>
<feature type="region of interest" description="Disordered" evidence="1">
    <location>
        <begin position="129"/>
        <end position="157"/>
    </location>
</feature>
<proteinExistence type="predicted"/>
<dbReference type="Proteomes" id="UP000801864">
    <property type="component" value="Unassembled WGS sequence"/>
</dbReference>
<comment type="caution">
    <text evidence="2">The sequence shown here is derived from an EMBL/GenBank/DDBJ whole genome shotgun (WGS) entry which is preliminary data.</text>
</comment>
<reference evidence="2 3" key="1">
    <citation type="submission" date="2018-06" db="EMBL/GenBank/DDBJ databases">
        <title>Genome analysis of cellulolytic fungus Trichoderma lentiforme CFAM-422.</title>
        <authorList>
            <person name="Steindorff A.S."/>
            <person name="Formighieri E.F."/>
            <person name="Midorikawa G.E.O."/>
            <person name="Tamietti M.S."/>
            <person name="Ramos E.Z."/>
            <person name="Silva A.S."/>
            <person name="Bon E.P.S."/>
            <person name="Mendes T.D."/>
            <person name="Damaso M.C.T."/>
            <person name="Favaro L.C.L."/>
        </authorList>
    </citation>
    <scope>NUCLEOTIDE SEQUENCE [LARGE SCALE GENOMIC DNA]</scope>
    <source>
        <strain evidence="2 3">CFAM-422</strain>
    </source>
</reference>
<dbReference type="AlphaFoldDB" id="A0A9P5C9Z7"/>
<protein>
    <submittedName>
        <fullName evidence="2">Uncharacterized protein</fullName>
    </submittedName>
</protein>
<gene>
    <name evidence="2" type="ORF">CFAM422_008339</name>
</gene>
<evidence type="ECO:0000256" key="1">
    <source>
        <dbReference type="SAM" id="MobiDB-lite"/>
    </source>
</evidence>
<name>A0A9P5C9Z7_9HYPO</name>
<keyword evidence="3" id="KW-1185">Reference proteome</keyword>
<dbReference type="EMBL" id="QLNT01000015">
    <property type="protein sequence ID" value="KAF3067753.1"/>
    <property type="molecule type" value="Genomic_DNA"/>
</dbReference>
<sequence>MPSHSPFKRRITSINTCSGSCSSEEEYIPLSPIALALSWKYGIFVTARSISGPTTPPRLPSRSRPKPSIIPSRTGKLAGLGALSALFTLSNSISLVPSEEEAHFSADLAISACALVGGLKLESRTTNLRTPDAGRRETGSAPACGRVQRMRKTSGDE</sequence>
<organism evidence="2 3">
    <name type="scientific">Trichoderma lentiforme</name>
    <dbReference type="NCBI Taxonomy" id="1567552"/>
    <lineage>
        <taxon>Eukaryota</taxon>
        <taxon>Fungi</taxon>
        <taxon>Dikarya</taxon>
        <taxon>Ascomycota</taxon>
        <taxon>Pezizomycotina</taxon>
        <taxon>Sordariomycetes</taxon>
        <taxon>Hypocreomycetidae</taxon>
        <taxon>Hypocreales</taxon>
        <taxon>Hypocreaceae</taxon>
        <taxon>Trichoderma</taxon>
    </lineage>
</organism>
<evidence type="ECO:0000313" key="2">
    <source>
        <dbReference type="EMBL" id="KAF3067753.1"/>
    </source>
</evidence>
<evidence type="ECO:0000313" key="3">
    <source>
        <dbReference type="Proteomes" id="UP000801864"/>
    </source>
</evidence>